<reference evidence="2" key="1">
    <citation type="journal article" date="2005" name="Int. J. Syst. Evol. Microbiol.">
        <title>Methanofollis formosanus sp. nov., isolated from a fish pond.</title>
        <authorList>
            <person name="Wu S.Y."/>
            <person name="Chen S.C."/>
            <person name="Lai M.C."/>
        </authorList>
    </citation>
    <scope>NUCLEOTIDE SEQUENCE</scope>
    <source>
        <strain evidence="2">ML15</strain>
    </source>
</reference>
<dbReference type="Proteomes" id="UP000826709">
    <property type="component" value="Chromosome"/>
</dbReference>
<feature type="domain" description="Formylmethanofuran dehydrogenase subunit E" evidence="1">
    <location>
        <begin position="216"/>
        <end position="319"/>
    </location>
</feature>
<accession>A0A8G1EGT1</accession>
<dbReference type="KEGG" id="mfk:E2N92_08540"/>
<gene>
    <name evidence="2" type="ORF">E2N92_08540</name>
</gene>
<keyword evidence="3" id="KW-1185">Reference proteome</keyword>
<organism evidence="2 3">
    <name type="scientific">Methanofollis formosanus</name>
    <dbReference type="NCBI Taxonomy" id="299308"/>
    <lineage>
        <taxon>Archaea</taxon>
        <taxon>Methanobacteriati</taxon>
        <taxon>Methanobacteriota</taxon>
        <taxon>Stenosarchaea group</taxon>
        <taxon>Methanomicrobia</taxon>
        <taxon>Methanomicrobiales</taxon>
        <taxon>Methanomicrobiaceae</taxon>
        <taxon>Methanofollis</taxon>
    </lineage>
</organism>
<sequence length="388" mass="42445">MNFAVPTRSFQRRDGAEQVIVVTKMRLCMVMLLLLAAVPGIVLADDATMEAIGTKAATVAMDQLGSAKGDAHLLAMTDAGCAMIGKETTEKCLNGVTDASGCTIGDANLLMPQRSKFSPLWFFFYKKDSGEAVFLQVNGTATARSAAEITKMPADEVFAVMAKKKIDAAYILKNQGVWTEYLEKKVFAGNEFSLITIANVWADPATTYDFLRVASFHNHLCPGVSSGYLISHYVEEKLPIESPKQSYKVIACPVWCKDDLFPIVWDATAGKRGFFAKDLSAVEKDALQKKYGTNVAGIYVRWDEATKSGDGLVVAYNMTRSNELTGTAGWKGDPLLSKLVMDLELIDYVDRPEELVTTVKEFRCESPEEFAMLTYAGVNPLKVLGVEG</sequence>
<evidence type="ECO:0000259" key="1">
    <source>
        <dbReference type="Pfam" id="PF02663"/>
    </source>
</evidence>
<dbReference type="EMBL" id="CP037968">
    <property type="protein sequence ID" value="QYZ79471.1"/>
    <property type="molecule type" value="Genomic_DNA"/>
</dbReference>
<dbReference type="AlphaFoldDB" id="A0A8G1EGT1"/>
<dbReference type="InterPro" id="IPR003814">
    <property type="entry name" value="FmdEsu_dom"/>
</dbReference>
<protein>
    <recommendedName>
        <fullName evidence="1">Formylmethanofuran dehydrogenase subunit E domain-containing protein</fullName>
    </recommendedName>
</protein>
<name>A0A8G1EGT1_9EURY</name>
<proteinExistence type="predicted"/>
<dbReference type="Gene3D" id="3.30.1330.130">
    <property type="match status" value="2"/>
</dbReference>
<dbReference type="SUPFAM" id="SSF143555">
    <property type="entry name" value="FwdE-like"/>
    <property type="match status" value="2"/>
</dbReference>
<evidence type="ECO:0000313" key="3">
    <source>
        <dbReference type="Proteomes" id="UP000826709"/>
    </source>
</evidence>
<reference evidence="2" key="2">
    <citation type="submission" date="2019-03" db="EMBL/GenBank/DDBJ databases">
        <authorList>
            <person name="Chen S.-C."/>
            <person name="Wu S.-Y."/>
            <person name="Lai M.-C."/>
        </authorList>
    </citation>
    <scope>NUCLEOTIDE SEQUENCE</scope>
    <source>
        <strain evidence="2">ML15</strain>
    </source>
</reference>
<evidence type="ECO:0000313" key="2">
    <source>
        <dbReference type="EMBL" id="QYZ79471.1"/>
    </source>
</evidence>
<dbReference type="Pfam" id="PF02663">
    <property type="entry name" value="FmdE"/>
    <property type="match status" value="1"/>
</dbReference>